<comment type="function">
    <text evidence="2">May play the central regulatory role in sporulation. It may be an element of the effector pathway responsible for the activation of sporulation genes in response to nutritional stress. Spo0A may act in concert with spo0H (a sigma factor) to control the expression of some genes that are critical to the sporulation process.</text>
</comment>
<dbReference type="InterPro" id="IPR000160">
    <property type="entry name" value="GGDEF_dom"/>
</dbReference>
<feature type="modified residue" description="4-aspartylphosphate" evidence="3">
    <location>
        <position position="179"/>
    </location>
</feature>
<evidence type="ECO:0000313" key="6">
    <source>
        <dbReference type="EMBL" id="QEK12839.1"/>
    </source>
</evidence>
<keyword evidence="7" id="KW-1185">Reference proteome</keyword>
<dbReference type="PROSITE" id="PS50887">
    <property type="entry name" value="GGDEF"/>
    <property type="match status" value="1"/>
</dbReference>
<evidence type="ECO:0000256" key="2">
    <source>
        <dbReference type="ARBA" id="ARBA00024867"/>
    </source>
</evidence>
<protein>
    <recommendedName>
        <fullName evidence="1">Stage 0 sporulation protein A homolog</fullName>
    </recommendedName>
</protein>
<dbReference type="PANTHER" id="PTHR45138">
    <property type="entry name" value="REGULATORY COMPONENTS OF SENSORY TRANSDUCTION SYSTEM"/>
    <property type="match status" value="1"/>
</dbReference>
<dbReference type="Pfam" id="PF00072">
    <property type="entry name" value="Response_reg"/>
    <property type="match status" value="2"/>
</dbReference>
<dbReference type="PROSITE" id="PS50110">
    <property type="entry name" value="RESPONSE_REGULATORY"/>
    <property type="match status" value="2"/>
</dbReference>
<dbReference type="Gene3D" id="3.30.70.270">
    <property type="match status" value="1"/>
</dbReference>
<name>A0A5C0SIR8_CRATE</name>
<dbReference type="GO" id="GO:1902201">
    <property type="term" value="P:negative regulation of bacterial-type flagellum-dependent cell motility"/>
    <property type="evidence" value="ECO:0007669"/>
    <property type="project" value="TreeGrafter"/>
</dbReference>
<dbReference type="SMART" id="SM00448">
    <property type="entry name" value="REC"/>
    <property type="match status" value="2"/>
</dbReference>
<dbReference type="GO" id="GO:0043709">
    <property type="term" value="P:cell adhesion involved in single-species biofilm formation"/>
    <property type="evidence" value="ECO:0007669"/>
    <property type="project" value="TreeGrafter"/>
</dbReference>
<evidence type="ECO:0000256" key="3">
    <source>
        <dbReference type="PROSITE-ProRule" id="PRU00169"/>
    </source>
</evidence>
<dbReference type="GO" id="GO:0000160">
    <property type="term" value="P:phosphorelay signal transduction system"/>
    <property type="evidence" value="ECO:0007669"/>
    <property type="project" value="InterPro"/>
</dbReference>
<dbReference type="InterPro" id="IPR050469">
    <property type="entry name" value="Diguanylate_Cyclase"/>
</dbReference>
<feature type="domain" description="Response regulatory" evidence="4">
    <location>
        <begin position="3"/>
        <end position="118"/>
    </location>
</feature>
<dbReference type="RefSeq" id="WP_148809975.1">
    <property type="nucleotide sequence ID" value="NZ_CP042243.1"/>
</dbReference>
<evidence type="ECO:0000259" key="4">
    <source>
        <dbReference type="PROSITE" id="PS50110"/>
    </source>
</evidence>
<proteinExistence type="predicted"/>
<dbReference type="CDD" id="cd01949">
    <property type="entry name" value="GGDEF"/>
    <property type="match status" value="1"/>
</dbReference>
<dbReference type="Gene3D" id="3.40.50.2300">
    <property type="match status" value="2"/>
</dbReference>
<dbReference type="GO" id="GO:0052621">
    <property type="term" value="F:diguanylate cyclase activity"/>
    <property type="evidence" value="ECO:0007669"/>
    <property type="project" value="TreeGrafter"/>
</dbReference>
<evidence type="ECO:0000313" key="7">
    <source>
        <dbReference type="Proteomes" id="UP000324646"/>
    </source>
</evidence>
<dbReference type="CDD" id="cd00156">
    <property type="entry name" value="REC"/>
    <property type="match status" value="1"/>
</dbReference>
<dbReference type="GO" id="GO:0005886">
    <property type="term" value="C:plasma membrane"/>
    <property type="evidence" value="ECO:0007669"/>
    <property type="project" value="TreeGrafter"/>
</dbReference>
<keyword evidence="3" id="KW-0597">Phosphoprotein</keyword>
<comment type="caution">
    <text evidence="3">Lacks conserved residue(s) required for the propagation of feature annotation.</text>
</comment>
<dbReference type="InterPro" id="IPR029787">
    <property type="entry name" value="Nucleotide_cyclase"/>
</dbReference>
<sequence>MLSILHVDYNFFYKEILKDIIEERNFEYFSVRTPREAFEVLKNKKIDLIITALEFKDKKGEDFIKSLNESPYKNIPVIVLSAKDDIETKNKLFNLGVIDFIHKSSFLDGFKNYIDRFELVDFADEQLKKAKIAVLDDNSLELMIIKKIFELNNITNVDYYNCAEELLNQMQAYSLYLIDFVLPSISGEQVILELRKKYKYALIIAISAIDNQKIISNILSSGADDYITKPFNENVFIARLKANIRTFLLLQELKEKNFELERMVKIDGLTSLYNHKYMYERLEEEIQRARRYDKKLSIIMFDIDKFKCINDVYGHQFGDDVLIKISQKLKSEIRQSDIAGRYGGEEFIIILPETGLQDAYKLAERLRKSISNIKFKEKNIKVTISGGVAELEKENALKLIGKSDKLLYKAKENGRNRIEKA</sequence>
<dbReference type="InterPro" id="IPR001789">
    <property type="entry name" value="Sig_transdc_resp-reg_receiver"/>
</dbReference>
<dbReference type="AlphaFoldDB" id="A0A5C0SIR8"/>
<accession>A0A5C0SIR8</accession>
<dbReference type="SMART" id="SM00267">
    <property type="entry name" value="GGDEF"/>
    <property type="match status" value="1"/>
</dbReference>
<dbReference type="InterPro" id="IPR043128">
    <property type="entry name" value="Rev_trsase/Diguanyl_cyclase"/>
</dbReference>
<dbReference type="Pfam" id="PF00990">
    <property type="entry name" value="GGDEF"/>
    <property type="match status" value="1"/>
</dbReference>
<dbReference type="OrthoDB" id="9805474at2"/>
<evidence type="ECO:0000259" key="5">
    <source>
        <dbReference type="PROSITE" id="PS50887"/>
    </source>
</evidence>
<dbReference type="Proteomes" id="UP000324646">
    <property type="component" value="Chromosome"/>
</dbReference>
<feature type="domain" description="Response regulatory" evidence="4">
    <location>
        <begin position="131"/>
        <end position="244"/>
    </location>
</feature>
<feature type="domain" description="GGDEF" evidence="5">
    <location>
        <begin position="294"/>
        <end position="421"/>
    </location>
</feature>
<dbReference type="EMBL" id="CP042243">
    <property type="protein sequence ID" value="QEK12839.1"/>
    <property type="molecule type" value="Genomic_DNA"/>
</dbReference>
<dbReference type="SUPFAM" id="SSF52172">
    <property type="entry name" value="CheY-like"/>
    <property type="match status" value="2"/>
</dbReference>
<dbReference type="NCBIfam" id="TIGR00254">
    <property type="entry name" value="GGDEF"/>
    <property type="match status" value="1"/>
</dbReference>
<dbReference type="FunFam" id="3.30.70.270:FF:000001">
    <property type="entry name" value="Diguanylate cyclase domain protein"/>
    <property type="match status" value="1"/>
</dbReference>
<dbReference type="SUPFAM" id="SSF55073">
    <property type="entry name" value="Nucleotide cyclase"/>
    <property type="match status" value="1"/>
</dbReference>
<gene>
    <name evidence="6" type="ORF">FQB35_11175</name>
</gene>
<dbReference type="KEGG" id="crs:FQB35_11175"/>
<organism evidence="6 7">
    <name type="scientific">Crassaminicella thermophila</name>
    <dbReference type="NCBI Taxonomy" id="2599308"/>
    <lineage>
        <taxon>Bacteria</taxon>
        <taxon>Bacillati</taxon>
        <taxon>Bacillota</taxon>
        <taxon>Clostridia</taxon>
        <taxon>Eubacteriales</taxon>
        <taxon>Clostridiaceae</taxon>
        <taxon>Crassaminicella</taxon>
    </lineage>
</organism>
<evidence type="ECO:0000256" key="1">
    <source>
        <dbReference type="ARBA" id="ARBA00018672"/>
    </source>
</evidence>
<reference evidence="6 7" key="1">
    <citation type="submission" date="2019-07" db="EMBL/GenBank/DDBJ databases">
        <title>Complete genome of Crassaminicella thermophila SY095.</title>
        <authorList>
            <person name="Li X."/>
        </authorList>
    </citation>
    <scope>NUCLEOTIDE SEQUENCE [LARGE SCALE GENOMIC DNA]</scope>
    <source>
        <strain evidence="6 7">SY095</strain>
    </source>
</reference>
<dbReference type="PANTHER" id="PTHR45138:SF9">
    <property type="entry name" value="DIGUANYLATE CYCLASE DGCM-RELATED"/>
    <property type="match status" value="1"/>
</dbReference>
<dbReference type="InterPro" id="IPR011006">
    <property type="entry name" value="CheY-like_superfamily"/>
</dbReference>